<evidence type="ECO:0008006" key="3">
    <source>
        <dbReference type="Google" id="ProtNLM"/>
    </source>
</evidence>
<sequence>MSTGERDYEAWRYKKEYVYIKTVHKLTYEEAYDFCYGKGLALVPYNSKELRGPLTKICYDRKDECWVAGRAGVNFCSYIDPKGNGGPYAKQCSDKSYAVCYGKWY</sequence>
<dbReference type="AlphaFoldDB" id="A0A150GUY2"/>
<organism evidence="1 2">
    <name type="scientific">Gonium pectorale</name>
    <name type="common">Green alga</name>
    <dbReference type="NCBI Taxonomy" id="33097"/>
    <lineage>
        <taxon>Eukaryota</taxon>
        <taxon>Viridiplantae</taxon>
        <taxon>Chlorophyta</taxon>
        <taxon>core chlorophytes</taxon>
        <taxon>Chlorophyceae</taxon>
        <taxon>CS clade</taxon>
        <taxon>Chlamydomonadales</taxon>
        <taxon>Volvocaceae</taxon>
        <taxon>Gonium</taxon>
    </lineage>
</organism>
<dbReference type="Proteomes" id="UP000075714">
    <property type="component" value="Unassembled WGS sequence"/>
</dbReference>
<dbReference type="OrthoDB" id="544490at2759"/>
<comment type="caution">
    <text evidence="1">The sequence shown here is derived from an EMBL/GenBank/DDBJ whole genome shotgun (WGS) entry which is preliminary data.</text>
</comment>
<protein>
    <recommendedName>
        <fullName evidence="3">C-type lectin domain-containing protein</fullName>
    </recommendedName>
</protein>
<name>A0A150GUY2_GONPE</name>
<dbReference type="EMBL" id="LSYV01000007">
    <property type="protein sequence ID" value="KXZ53649.1"/>
    <property type="molecule type" value="Genomic_DNA"/>
</dbReference>
<dbReference type="InterPro" id="IPR016187">
    <property type="entry name" value="CTDL_fold"/>
</dbReference>
<gene>
    <name evidence="1" type="ORF">GPECTOR_6g566</name>
</gene>
<accession>A0A150GUY2</accession>
<evidence type="ECO:0000313" key="2">
    <source>
        <dbReference type="Proteomes" id="UP000075714"/>
    </source>
</evidence>
<evidence type="ECO:0000313" key="1">
    <source>
        <dbReference type="EMBL" id="KXZ53649.1"/>
    </source>
</evidence>
<dbReference type="SUPFAM" id="SSF56436">
    <property type="entry name" value="C-type lectin-like"/>
    <property type="match status" value="1"/>
</dbReference>
<keyword evidence="2" id="KW-1185">Reference proteome</keyword>
<reference evidence="2" key="1">
    <citation type="journal article" date="2016" name="Nat. Commun.">
        <title>The Gonium pectorale genome demonstrates co-option of cell cycle regulation during the evolution of multicellularity.</title>
        <authorList>
            <person name="Hanschen E.R."/>
            <person name="Marriage T.N."/>
            <person name="Ferris P.J."/>
            <person name="Hamaji T."/>
            <person name="Toyoda A."/>
            <person name="Fujiyama A."/>
            <person name="Neme R."/>
            <person name="Noguchi H."/>
            <person name="Minakuchi Y."/>
            <person name="Suzuki M."/>
            <person name="Kawai-Toyooka H."/>
            <person name="Smith D.R."/>
            <person name="Sparks H."/>
            <person name="Anderson J."/>
            <person name="Bakaric R."/>
            <person name="Luria V."/>
            <person name="Karger A."/>
            <person name="Kirschner M.W."/>
            <person name="Durand P.M."/>
            <person name="Michod R.E."/>
            <person name="Nozaki H."/>
            <person name="Olson B.J."/>
        </authorList>
    </citation>
    <scope>NUCLEOTIDE SEQUENCE [LARGE SCALE GENOMIC DNA]</scope>
    <source>
        <strain evidence="2">NIES-2863</strain>
    </source>
</reference>
<proteinExistence type="predicted"/>